<sequence>MTRLDEHPAVEPLWSPEEFADIMRELAREEAPRLFAIVEEYGDRVDARVAGYGVAFAGRVDANSVEGNFPLRTESAEGARKVFEIGSRPRGVRVHLVWLDDSA</sequence>
<reference evidence="2" key="1">
    <citation type="journal article" date="2019" name="Int. J. Syst. Evol. Microbiol.">
        <title>The Global Catalogue of Microorganisms (GCM) 10K type strain sequencing project: providing services to taxonomists for standard genome sequencing and annotation.</title>
        <authorList>
            <consortium name="The Broad Institute Genomics Platform"/>
            <consortium name="The Broad Institute Genome Sequencing Center for Infectious Disease"/>
            <person name="Wu L."/>
            <person name="Ma J."/>
        </authorList>
    </citation>
    <scope>NUCLEOTIDE SEQUENCE [LARGE SCALE GENOMIC DNA]</scope>
    <source>
        <strain evidence="2">CGMCC 4.7246</strain>
    </source>
</reference>
<name>A0ABW1NZU7_9PSEU</name>
<dbReference type="EMBL" id="JBHSQO010000002">
    <property type="protein sequence ID" value="MFC6088232.1"/>
    <property type="molecule type" value="Genomic_DNA"/>
</dbReference>
<organism evidence="1 2">
    <name type="scientific">Saccharothrix lopnurensis</name>
    <dbReference type="NCBI Taxonomy" id="1670621"/>
    <lineage>
        <taxon>Bacteria</taxon>
        <taxon>Bacillati</taxon>
        <taxon>Actinomycetota</taxon>
        <taxon>Actinomycetes</taxon>
        <taxon>Pseudonocardiales</taxon>
        <taxon>Pseudonocardiaceae</taxon>
        <taxon>Saccharothrix</taxon>
    </lineage>
</organism>
<proteinExistence type="predicted"/>
<evidence type="ECO:0000313" key="2">
    <source>
        <dbReference type="Proteomes" id="UP001596220"/>
    </source>
</evidence>
<accession>A0ABW1NZU7</accession>
<comment type="caution">
    <text evidence="1">The sequence shown here is derived from an EMBL/GenBank/DDBJ whole genome shotgun (WGS) entry which is preliminary data.</text>
</comment>
<dbReference type="Proteomes" id="UP001596220">
    <property type="component" value="Unassembled WGS sequence"/>
</dbReference>
<gene>
    <name evidence="1" type="ORF">ACFP3R_03025</name>
</gene>
<dbReference type="RefSeq" id="WP_380632475.1">
    <property type="nucleotide sequence ID" value="NZ_JBHSQO010000002.1"/>
</dbReference>
<keyword evidence="2" id="KW-1185">Reference proteome</keyword>
<protein>
    <submittedName>
        <fullName evidence="1">Uncharacterized protein</fullName>
    </submittedName>
</protein>
<evidence type="ECO:0000313" key="1">
    <source>
        <dbReference type="EMBL" id="MFC6088232.1"/>
    </source>
</evidence>